<keyword evidence="2" id="KW-1185">Reference proteome</keyword>
<accession>A0ACC0XSY3</accession>
<dbReference type="EMBL" id="CM047745">
    <property type="protein sequence ID" value="KAJ0024621.1"/>
    <property type="molecule type" value="Genomic_DNA"/>
</dbReference>
<evidence type="ECO:0000313" key="2">
    <source>
        <dbReference type="Proteomes" id="UP001163603"/>
    </source>
</evidence>
<name>A0ACC0XSY3_9ROSI</name>
<protein>
    <submittedName>
        <fullName evidence="1">Uncharacterized protein</fullName>
    </submittedName>
</protein>
<reference evidence="2" key="1">
    <citation type="journal article" date="2023" name="G3 (Bethesda)">
        <title>Genome assembly and association tests identify interacting loci associated with vigor, precocity, and sex in interspecific pistachio rootstocks.</title>
        <authorList>
            <person name="Palmer W."/>
            <person name="Jacygrad E."/>
            <person name="Sagayaradj S."/>
            <person name="Cavanaugh K."/>
            <person name="Han R."/>
            <person name="Bertier L."/>
            <person name="Beede B."/>
            <person name="Kafkas S."/>
            <person name="Golino D."/>
            <person name="Preece J."/>
            <person name="Michelmore R."/>
        </authorList>
    </citation>
    <scope>NUCLEOTIDE SEQUENCE [LARGE SCALE GENOMIC DNA]</scope>
</reference>
<dbReference type="Proteomes" id="UP001163603">
    <property type="component" value="Chromosome 10"/>
</dbReference>
<gene>
    <name evidence="1" type="ORF">Pint_07928</name>
</gene>
<proteinExistence type="predicted"/>
<evidence type="ECO:0000313" key="1">
    <source>
        <dbReference type="EMBL" id="KAJ0024621.1"/>
    </source>
</evidence>
<sequence>MPATDCQGSSAAPFSNLGRSILSIRRDQAVHSMDSDTVSGSSPEVDLESFQRKISDRFMDLSSGSDELLSLAWVQKLLDLFLVSQDEFRVVLFNNRSQLHKAPMDRLIAEYSERSVKALDVCNAIRDGIEQIRQWQKLIEIVLIALDDRRMLCEGQVRRAKKAVIDLAISMLDEKDSGTALAHRNRSFGRNNLKDHHNRSLGHFRSLSWSVSRSWSAARQLQAIGNNLYAPKGNEIMATNGLAALVFTMSSLLLFVMWALVAAIPCQDRGLQVHFPVSRQFIWAGPMMVLHEKILEESKKRERRNACGLMREIHQIEKSTRLMNELLDSIQYPVAEEKEGEVSAVKSANGFRCILAFWECLEDKGRVLEDGTGNKRGKFLNSAYEDSFVTVSKLFLKQQGISAVPNSIPDIEQRHGWWHITSPPDRCKFWPYIIYPRSWRC</sequence>
<organism evidence="1 2">
    <name type="scientific">Pistacia integerrima</name>
    <dbReference type="NCBI Taxonomy" id="434235"/>
    <lineage>
        <taxon>Eukaryota</taxon>
        <taxon>Viridiplantae</taxon>
        <taxon>Streptophyta</taxon>
        <taxon>Embryophyta</taxon>
        <taxon>Tracheophyta</taxon>
        <taxon>Spermatophyta</taxon>
        <taxon>Magnoliopsida</taxon>
        <taxon>eudicotyledons</taxon>
        <taxon>Gunneridae</taxon>
        <taxon>Pentapetalae</taxon>
        <taxon>rosids</taxon>
        <taxon>malvids</taxon>
        <taxon>Sapindales</taxon>
        <taxon>Anacardiaceae</taxon>
        <taxon>Pistacia</taxon>
    </lineage>
</organism>
<comment type="caution">
    <text evidence="1">The sequence shown here is derived from an EMBL/GenBank/DDBJ whole genome shotgun (WGS) entry which is preliminary data.</text>
</comment>